<dbReference type="GO" id="GO:0006777">
    <property type="term" value="P:Mo-molybdopterin cofactor biosynthetic process"/>
    <property type="evidence" value="ECO:0007669"/>
    <property type="project" value="UniProtKB-KW"/>
</dbReference>
<proteinExistence type="predicted"/>
<protein>
    <submittedName>
        <fullName evidence="5">Molybdenum cofactor synthesis domain-containing protein</fullName>
    </submittedName>
</protein>
<dbReference type="Pfam" id="PF00994">
    <property type="entry name" value="MoCF_biosynth"/>
    <property type="match status" value="1"/>
</dbReference>
<evidence type="ECO:0000313" key="6">
    <source>
        <dbReference type="Proteomes" id="UP000221653"/>
    </source>
</evidence>
<comment type="caution">
    <text evidence="5">The sequence shown here is derived from an EMBL/GenBank/DDBJ whole genome shotgun (WGS) entry which is preliminary data.</text>
</comment>
<dbReference type="AlphaFoldDB" id="A0A2A9DQG9"/>
<reference evidence="5 6" key="1">
    <citation type="submission" date="2017-10" db="EMBL/GenBank/DDBJ databases">
        <title>Sequencing the genomes of 1000 actinobacteria strains.</title>
        <authorList>
            <person name="Klenk H.-P."/>
        </authorList>
    </citation>
    <scope>NUCLEOTIDE SEQUENCE [LARGE SCALE GENOMIC DNA]</scope>
    <source>
        <strain evidence="5 6">DSM 20688</strain>
    </source>
</reference>
<dbReference type="Proteomes" id="UP000221653">
    <property type="component" value="Unassembled WGS sequence"/>
</dbReference>
<dbReference type="PROSITE" id="PS01078">
    <property type="entry name" value="MOCF_BIOSYNTHESIS_1"/>
    <property type="match status" value="1"/>
</dbReference>
<keyword evidence="6" id="KW-1185">Reference proteome</keyword>
<name>A0A2A9DQG9_9CORY</name>
<dbReference type="InterPro" id="IPR008284">
    <property type="entry name" value="MoCF_biosynth_CS"/>
</dbReference>
<dbReference type="EMBL" id="PDJF01000001">
    <property type="protein sequence ID" value="PFG28938.1"/>
    <property type="molecule type" value="Genomic_DNA"/>
</dbReference>
<dbReference type="Gene3D" id="3.40.980.10">
    <property type="entry name" value="MoaB/Mog-like domain"/>
    <property type="match status" value="1"/>
</dbReference>
<evidence type="ECO:0000256" key="3">
    <source>
        <dbReference type="SAM" id="MobiDB-lite"/>
    </source>
</evidence>
<dbReference type="SUPFAM" id="SSF53218">
    <property type="entry name" value="Molybdenum cofactor biosynthesis proteins"/>
    <property type="match status" value="1"/>
</dbReference>
<dbReference type="PANTHER" id="PTHR43764:SF1">
    <property type="entry name" value="MOLYBDOPTERIN MOLYBDOTRANSFERASE"/>
    <property type="match status" value="1"/>
</dbReference>
<evidence type="ECO:0000313" key="5">
    <source>
        <dbReference type="EMBL" id="PFG28938.1"/>
    </source>
</evidence>
<dbReference type="InterPro" id="IPR051920">
    <property type="entry name" value="MPT_Adenylyltrnsfr/MoaC-Rel"/>
</dbReference>
<evidence type="ECO:0000256" key="2">
    <source>
        <dbReference type="ARBA" id="ARBA00023150"/>
    </source>
</evidence>
<dbReference type="CDD" id="cd00886">
    <property type="entry name" value="MogA_MoaB"/>
    <property type="match status" value="1"/>
</dbReference>
<dbReference type="PANTHER" id="PTHR43764">
    <property type="entry name" value="MOLYBDENUM COFACTOR BIOSYNTHESIS"/>
    <property type="match status" value="1"/>
</dbReference>
<dbReference type="SMART" id="SM00852">
    <property type="entry name" value="MoCF_biosynth"/>
    <property type="match status" value="1"/>
</dbReference>
<evidence type="ECO:0000256" key="1">
    <source>
        <dbReference type="ARBA" id="ARBA00005046"/>
    </source>
</evidence>
<accession>A0A2A9DQG9</accession>
<dbReference type="InterPro" id="IPR001453">
    <property type="entry name" value="MoaB/Mog_dom"/>
</dbReference>
<feature type="domain" description="MoaB/Mog" evidence="4">
    <location>
        <begin position="28"/>
        <end position="174"/>
    </location>
</feature>
<dbReference type="STRING" id="1724.GCA_001044175_02082"/>
<gene>
    <name evidence="5" type="ORF">ATK06_2067</name>
</gene>
<comment type="pathway">
    <text evidence="1">Cofactor biosynthesis; molybdopterin biosynthesis.</text>
</comment>
<keyword evidence="2" id="KW-0501">Molybdenum cofactor biosynthesis</keyword>
<dbReference type="UniPathway" id="UPA00344"/>
<feature type="region of interest" description="Disordered" evidence="3">
    <location>
        <begin position="1"/>
        <end position="25"/>
    </location>
</feature>
<dbReference type="InterPro" id="IPR036425">
    <property type="entry name" value="MoaB/Mog-like_dom_sf"/>
</dbReference>
<organism evidence="5 6">
    <name type="scientific">Corynebacterium renale</name>
    <dbReference type="NCBI Taxonomy" id="1724"/>
    <lineage>
        <taxon>Bacteria</taxon>
        <taxon>Bacillati</taxon>
        <taxon>Actinomycetota</taxon>
        <taxon>Actinomycetes</taxon>
        <taxon>Mycobacteriales</taxon>
        <taxon>Corynebacteriaceae</taxon>
        <taxon>Corynebacterium</taxon>
    </lineage>
</organism>
<sequence length="184" mass="19828">MGTMSEHTHSHHREHIHSHDTRPQRRALVIVASTRAAAGEYQDQTGPVLVEFFRRLGFECPDATLVADADMETYMEDLLASPTRKDLPRVIITTGGTGVTPDDRSVEAITPHLDRELPGIAHAFFAKGVESTPMAVVSRAVAGTVGNSFVMALPGSKGAVKDGCAILEPIIGHLCDMLEGSHEH</sequence>
<evidence type="ECO:0000259" key="4">
    <source>
        <dbReference type="SMART" id="SM00852"/>
    </source>
</evidence>